<sequence>MNFEKLKAKNGEDTLKVNGLLLYSKYQPIIETDKFIRKEVKLDADGYLLVGLGLGYHLSALVKLIDKRKRITVLCLDKKEIDLYKKSIVFDSLENADNIKIVTEIANLELTIKDQVIIPHVCLQLMNKNHPLFNYLTDIKIKQMSFKRFRNLMEYNFGNNCKLNDFRLCEYQSKLNMCEKQLACIVASGPSLEETKKWLHRVKEEVYILCVGSALKVLLNEGIKPDAVIITDSQKEISIQLQDVAFEGQLFYLSTADYDTIKAYPYARIMLLQNGYEAAELLAPKVNYPLLETGGSVATTAFSLLKYLGFDKLVLFGQDLGFSTERTHASGSTSGRKVNHLEDTIEVISNEGKKIRTLPNLYSYLKWFEMKIKVSNIHVYNTAAKGAKVNGATVVNEVEFLSLINNSDSRLGY</sequence>
<dbReference type="HOGENOM" id="CLU_026503_0_1_9"/>
<dbReference type="PANTHER" id="PTHR41786">
    <property type="entry name" value="MOTILITY ACCESSORY FACTOR MAF"/>
    <property type="match status" value="1"/>
</dbReference>
<dbReference type="Proteomes" id="UP000013911">
    <property type="component" value="Unassembled WGS sequence"/>
</dbReference>
<dbReference type="Pfam" id="PF01973">
    <property type="entry name" value="MptE-like"/>
    <property type="match status" value="1"/>
</dbReference>
<gene>
    <name evidence="2" type="ORF">H131_21507</name>
</gene>
<dbReference type="PATRIC" id="fig|1285586.5.peg.4482"/>
<dbReference type="OrthoDB" id="5291305at2"/>
<dbReference type="AlphaFoldDB" id="R7Z8Z1"/>
<accession>R7Z8Z1</accession>
<name>R7Z8Z1_LYSSH</name>
<proteinExistence type="predicted"/>
<evidence type="ECO:0000259" key="1">
    <source>
        <dbReference type="Pfam" id="PF01973"/>
    </source>
</evidence>
<organism evidence="2 3">
    <name type="scientific">Lysinibacillus sphaericus OT4b.31</name>
    <dbReference type="NCBI Taxonomy" id="1285586"/>
    <lineage>
        <taxon>Bacteria</taxon>
        <taxon>Bacillati</taxon>
        <taxon>Bacillota</taxon>
        <taxon>Bacilli</taxon>
        <taxon>Bacillales</taxon>
        <taxon>Bacillaceae</taxon>
        <taxon>Lysinibacillus</taxon>
    </lineage>
</organism>
<dbReference type="RefSeq" id="WP_010861200.1">
    <property type="nucleotide sequence ID" value="NZ_KB933410.1"/>
</dbReference>
<protein>
    <recommendedName>
        <fullName evidence="1">6-hydroxymethylpterin diphosphokinase MptE-like domain-containing protein</fullName>
    </recommendedName>
</protein>
<reference evidence="2 3" key="1">
    <citation type="submission" date="2013-04" db="EMBL/GenBank/DDBJ databases">
        <title>Draft genome of the heavy metal tolerant bacterium Lysinibacillus sphaericus strain OT4b.31.</title>
        <authorList>
            <person name="Pena-Montenegro T.D."/>
            <person name="Dussan J."/>
        </authorList>
    </citation>
    <scope>NUCLEOTIDE SEQUENCE [LARGE SCALE GENOMIC DNA]</scope>
    <source>
        <strain evidence="2 3">OT4b.31</strain>
    </source>
</reference>
<dbReference type="EMBL" id="AQPX01000035">
    <property type="protein sequence ID" value="EON70436.1"/>
    <property type="molecule type" value="Genomic_DNA"/>
</dbReference>
<dbReference type="InterPro" id="IPR002826">
    <property type="entry name" value="MptE-like"/>
</dbReference>
<evidence type="ECO:0000313" key="3">
    <source>
        <dbReference type="Proteomes" id="UP000013911"/>
    </source>
</evidence>
<evidence type="ECO:0000313" key="2">
    <source>
        <dbReference type="EMBL" id="EON70436.1"/>
    </source>
</evidence>
<comment type="caution">
    <text evidence="2">The sequence shown here is derived from an EMBL/GenBank/DDBJ whole genome shotgun (WGS) entry which is preliminary data.</text>
</comment>
<feature type="domain" description="6-hydroxymethylpterin diphosphokinase MptE-like" evidence="1">
    <location>
        <begin position="175"/>
        <end position="324"/>
    </location>
</feature>
<dbReference type="PANTHER" id="PTHR41786:SF1">
    <property type="entry name" value="6-HYDROXYMETHYLPTERIN DIPHOSPHOKINASE MPTE-LIKE DOMAIN-CONTAINING PROTEIN"/>
    <property type="match status" value="1"/>
</dbReference>
<dbReference type="eggNOG" id="COG2604">
    <property type="taxonomic scope" value="Bacteria"/>
</dbReference>